<evidence type="ECO:0000256" key="5">
    <source>
        <dbReference type="ARBA" id="ARBA00022839"/>
    </source>
</evidence>
<feature type="compositionally biased region" description="Low complexity" evidence="7">
    <location>
        <begin position="360"/>
        <end position="383"/>
    </location>
</feature>
<feature type="compositionally biased region" description="Acidic residues" evidence="7">
    <location>
        <begin position="390"/>
        <end position="405"/>
    </location>
</feature>
<sequence>MFGLDCEMVETKEGKELGRVCIVDSDLHVVMDELVKPSSPVLDYLTRYSGLTEAKLQQAKLTLKDVHKRMRKLLPSGFVLVGHSLEYDLHALKLVHSRCIDTSVLYPHPRLGLNYSLKRLAQVYLNKEMKRIHGHDPQEDAQVAMLLALEKINKGPGFAVPNTQFVQLAAIMRTPQMKWKPDEYTAAPGRSLKRKAPDNTNSHDGTNDNDKNDSEEEENTQGPDEANNIHYAPDFFLADSFQHRNNSVFDGVSVVEGLRSDADVIRACKDLLKGRCASSSSCAAAAAPGAAADCCGAADISTNRQQAREGEGNKPLWGVCVLRGFQRLCCRALHAPEDQPYAFKHRAHTLLAAEKELLHQQQQQQQEGEGEASACSTASATTGGTVGDKAEEEDEEEEAEAEEEAENIKQKKENSNARSDAERTERSTINLSSCCFPL</sequence>
<protein>
    <submittedName>
        <fullName evidence="9">Exonuclease domain-containing protein, putative</fullName>
    </submittedName>
</protein>
<dbReference type="VEuPathDB" id="ToxoDB:EAH_00065910"/>
<dbReference type="Gene3D" id="3.30.420.10">
    <property type="entry name" value="Ribonuclease H-like superfamily/Ribonuclease H"/>
    <property type="match status" value="1"/>
</dbReference>
<dbReference type="GO" id="GO:0003676">
    <property type="term" value="F:nucleic acid binding"/>
    <property type="evidence" value="ECO:0007669"/>
    <property type="project" value="InterPro"/>
</dbReference>
<comment type="subcellular location">
    <subcellularLocation>
        <location evidence="1">Nucleus</location>
    </subcellularLocation>
</comment>
<dbReference type="CDD" id="cd06145">
    <property type="entry name" value="REX1_like"/>
    <property type="match status" value="1"/>
</dbReference>
<evidence type="ECO:0000313" key="9">
    <source>
        <dbReference type="EMBL" id="CDI82322.1"/>
    </source>
</evidence>
<dbReference type="InterPro" id="IPR013520">
    <property type="entry name" value="Ribonucl_H"/>
</dbReference>
<feature type="region of interest" description="Disordered" evidence="7">
    <location>
        <begin position="358"/>
        <end position="438"/>
    </location>
</feature>
<keyword evidence="10" id="KW-1185">Reference proteome</keyword>
<dbReference type="InterPro" id="IPR012337">
    <property type="entry name" value="RNaseH-like_sf"/>
</dbReference>
<feature type="compositionally biased region" description="Basic and acidic residues" evidence="7">
    <location>
        <begin position="406"/>
        <end position="426"/>
    </location>
</feature>
<keyword evidence="3" id="KW-0540">Nuclease</keyword>
<dbReference type="InterPro" id="IPR036397">
    <property type="entry name" value="RNaseH_sf"/>
</dbReference>
<dbReference type="GeneID" id="25274661"/>
<dbReference type="PANTHER" id="PTHR12801:SF115">
    <property type="entry name" value="FI18136P1-RELATED"/>
    <property type="match status" value="1"/>
</dbReference>
<reference evidence="9" key="2">
    <citation type="submission" date="2013-10" db="EMBL/GenBank/DDBJ databases">
        <authorList>
            <person name="Aslett M."/>
        </authorList>
    </citation>
    <scope>NUCLEOTIDE SEQUENCE</scope>
    <source>
        <strain evidence="9">Houghton</strain>
    </source>
</reference>
<feature type="region of interest" description="Disordered" evidence="7">
    <location>
        <begin position="180"/>
        <end position="228"/>
    </location>
</feature>
<dbReference type="RefSeq" id="XP_013248236.1">
    <property type="nucleotide sequence ID" value="XM_013392782.1"/>
</dbReference>
<evidence type="ECO:0000256" key="3">
    <source>
        <dbReference type="ARBA" id="ARBA00022722"/>
    </source>
</evidence>
<dbReference type="Proteomes" id="UP000018050">
    <property type="component" value="Unassembled WGS sequence"/>
</dbReference>
<dbReference type="InterPro" id="IPR034922">
    <property type="entry name" value="REX1-like_exo"/>
</dbReference>
<evidence type="ECO:0000313" key="10">
    <source>
        <dbReference type="Proteomes" id="UP000018050"/>
    </source>
</evidence>
<gene>
    <name evidence="9" type="ORF">EAH_00065910</name>
</gene>
<proteinExistence type="inferred from homology"/>
<evidence type="ECO:0000256" key="7">
    <source>
        <dbReference type="SAM" id="MobiDB-lite"/>
    </source>
</evidence>
<evidence type="ECO:0000259" key="8">
    <source>
        <dbReference type="SMART" id="SM00479"/>
    </source>
</evidence>
<dbReference type="SUPFAM" id="SSF53098">
    <property type="entry name" value="Ribonuclease H-like"/>
    <property type="match status" value="1"/>
</dbReference>
<dbReference type="SMART" id="SM00479">
    <property type="entry name" value="EXOIII"/>
    <property type="match status" value="1"/>
</dbReference>
<dbReference type="GO" id="GO:0010629">
    <property type="term" value="P:negative regulation of gene expression"/>
    <property type="evidence" value="ECO:0007669"/>
    <property type="project" value="UniProtKB-ARBA"/>
</dbReference>
<keyword evidence="5 9" id="KW-0269">Exonuclease</keyword>
<comment type="similarity">
    <text evidence="2">Belongs to the REXO1/REXO3 family.</text>
</comment>
<dbReference type="EMBL" id="HG672275">
    <property type="protein sequence ID" value="CDI82322.1"/>
    <property type="molecule type" value="Genomic_DNA"/>
</dbReference>
<dbReference type="GO" id="GO:0004527">
    <property type="term" value="F:exonuclease activity"/>
    <property type="evidence" value="ECO:0007669"/>
    <property type="project" value="UniProtKB-KW"/>
</dbReference>
<accession>U6GRX3</accession>
<name>U6GRX3_EIMAC</name>
<organism evidence="9 10">
    <name type="scientific">Eimeria acervulina</name>
    <name type="common">Coccidian parasite</name>
    <dbReference type="NCBI Taxonomy" id="5801"/>
    <lineage>
        <taxon>Eukaryota</taxon>
        <taxon>Sar</taxon>
        <taxon>Alveolata</taxon>
        <taxon>Apicomplexa</taxon>
        <taxon>Conoidasida</taxon>
        <taxon>Coccidia</taxon>
        <taxon>Eucoccidiorida</taxon>
        <taxon>Eimeriorina</taxon>
        <taxon>Eimeriidae</taxon>
        <taxon>Eimeria</taxon>
    </lineage>
</organism>
<dbReference type="InterPro" id="IPR047021">
    <property type="entry name" value="REXO1/3/4-like"/>
</dbReference>
<keyword evidence="6" id="KW-0539">Nucleus</keyword>
<evidence type="ECO:0000256" key="1">
    <source>
        <dbReference type="ARBA" id="ARBA00004123"/>
    </source>
</evidence>
<evidence type="ECO:0000256" key="4">
    <source>
        <dbReference type="ARBA" id="ARBA00022801"/>
    </source>
</evidence>
<feature type="domain" description="Exonuclease" evidence="8">
    <location>
        <begin position="1"/>
        <end position="157"/>
    </location>
</feature>
<keyword evidence="4" id="KW-0378">Hydrolase</keyword>
<dbReference type="FunFam" id="3.30.420.10:FF:000031">
    <property type="entry name" value="RNA exonuclease 1"/>
    <property type="match status" value="1"/>
</dbReference>
<reference evidence="9" key="1">
    <citation type="submission" date="2013-10" db="EMBL/GenBank/DDBJ databases">
        <title>Genomic analysis of the causative agents of coccidiosis in chickens.</title>
        <authorList>
            <person name="Reid A.J."/>
            <person name="Blake D."/>
            <person name="Billington K."/>
            <person name="Browne H."/>
            <person name="Dunn M."/>
            <person name="Hung S."/>
            <person name="Kawahara F."/>
            <person name="Miranda-Saavedra D."/>
            <person name="Mourier T."/>
            <person name="Nagra H."/>
            <person name="Otto T.D."/>
            <person name="Rawlings N."/>
            <person name="Sanchez A."/>
            <person name="Sanders M."/>
            <person name="Subramaniam C."/>
            <person name="Tay Y."/>
            <person name="Dear P."/>
            <person name="Doerig C."/>
            <person name="Gruber A."/>
            <person name="Parkinson J."/>
            <person name="Shirley M."/>
            <person name="Wan K.L."/>
            <person name="Berriman M."/>
            <person name="Tomley F."/>
            <person name="Pain A."/>
        </authorList>
    </citation>
    <scope>NUCLEOTIDE SEQUENCE</scope>
    <source>
        <strain evidence="9">Houghton</strain>
    </source>
</reference>
<evidence type="ECO:0000256" key="6">
    <source>
        <dbReference type="ARBA" id="ARBA00023242"/>
    </source>
</evidence>
<dbReference type="OrthoDB" id="354283at2759"/>
<dbReference type="PANTHER" id="PTHR12801">
    <property type="entry name" value="RNA EXONUCLEASE REXO1 / RECO3 FAMILY MEMBER-RELATED"/>
    <property type="match status" value="1"/>
</dbReference>
<dbReference type="AlphaFoldDB" id="U6GRX3"/>
<dbReference type="GO" id="GO:0005634">
    <property type="term" value="C:nucleus"/>
    <property type="evidence" value="ECO:0007669"/>
    <property type="project" value="UniProtKB-SubCell"/>
</dbReference>
<feature type="compositionally biased region" description="Polar residues" evidence="7">
    <location>
        <begin position="427"/>
        <end position="438"/>
    </location>
</feature>
<evidence type="ECO:0000256" key="2">
    <source>
        <dbReference type="ARBA" id="ARBA00006357"/>
    </source>
</evidence>